<dbReference type="Proteomes" id="UP001183824">
    <property type="component" value="Unassembled WGS sequence"/>
</dbReference>
<dbReference type="EMBL" id="JAVREZ010000101">
    <property type="protein sequence ID" value="MDT0488367.1"/>
    <property type="molecule type" value="Genomic_DNA"/>
</dbReference>
<dbReference type="InterPro" id="IPR006657">
    <property type="entry name" value="MoPterin_dinucl-bd_dom"/>
</dbReference>
<evidence type="ECO:0000313" key="4">
    <source>
        <dbReference type="Proteomes" id="UP001183824"/>
    </source>
</evidence>
<sequence>VAGPASGRQGQRGTAAPRWRRNAGYRERRRVRVFSPVGRLEVTAALSDRPRRGVVVLDHGWGSRVVDPRHGGAPESYGVNRNLLADRAAIDPLSQTSTLGSVYVGIERV</sequence>
<feature type="domain" description="Molybdopterin dinucleotide-binding" evidence="2">
    <location>
        <begin position="24"/>
        <end position="99"/>
    </location>
</feature>
<organism evidence="3 4">
    <name type="scientific">Streptomyces doebereineriae</name>
    <dbReference type="NCBI Taxonomy" id="3075528"/>
    <lineage>
        <taxon>Bacteria</taxon>
        <taxon>Bacillati</taxon>
        <taxon>Actinomycetota</taxon>
        <taxon>Actinomycetes</taxon>
        <taxon>Kitasatosporales</taxon>
        <taxon>Streptomycetaceae</taxon>
        <taxon>Streptomyces</taxon>
    </lineage>
</organism>
<proteinExistence type="predicted"/>
<accession>A0ABU2VTX2</accession>
<evidence type="ECO:0000259" key="2">
    <source>
        <dbReference type="Pfam" id="PF01568"/>
    </source>
</evidence>
<reference evidence="4" key="1">
    <citation type="submission" date="2023-07" db="EMBL/GenBank/DDBJ databases">
        <title>30 novel species of actinomycetes from the DSMZ collection.</title>
        <authorList>
            <person name="Nouioui I."/>
        </authorList>
    </citation>
    <scope>NUCLEOTIDE SEQUENCE [LARGE SCALE GENOMIC DNA]</scope>
    <source>
        <strain evidence="4">DSM 41640</strain>
    </source>
</reference>
<dbReference type="InterPro" id="IPR009010">
    <property type="entry name" value="Asp_de-COase-like_dom_sf"/>
</dbReference>
<dbReference type="RefSeq" id="WP_311720912.1">
    <property type="nucleotide sequence ID" value="NZ_JAVREZ010000101.1"/>
</dbReference>
<evidence type="ECO:0000256" key="1">
    <source>
        <dbReference type="SAM" id="MobiDB-lite"/>
    </source>
</evidence>
<dbReference type="Gene3D" id="2.40.40.20">
    <property type="match status" value="1"/>
</dbReference>
<feature type="region of interest" description="Disordered" evidence="1">
    <location>
        <begin position="1"/>
        <end position="23"/>
    </location>
</feature>
<name>A0ABU2VTX2_9ACTN</name>
<comment type="caution">
    <text evidence="3">The sequence shown here is derived from an EMBL/GenBank/DDBJ whole genome shotgun (WGS) entry which is preliminary data.</text>
</comment>
<evidence type="ECO:0000313" key="3">
    <source>
        <dbReference type="EMBL" id="MDT0488367.1"/>
    </source>
</evidence>
<keyword evidence="4" id="KW-1185">Reference proteome</keyword>
<dbReference type="SUPFAM" id="SSF50692">
    <property type="entry name" value="ADC-like"/>
    <property type="match status" value="1"/>
</dbReference>
<feature type="non-terminal residue" evidence="3">
    <location>
        <position position="1"/>
    </location>
</feature>
<gene>
    <name evidence="3" type="ORF">RNB18_50905</name>
</gene>
<dbReference type="Pfam" id="PF01568">
    <property type="entry name" value="Molydop_binding"/>
    <property type="match status" value="1"/>
</dbReference>
<protein>
    <submittedName>
        <fullName evidence="3">Molybdopterin dinucleotide binding domain-containing protein</fullName>
    </submittedName>
</protein>